<keyword evidence="9 10" id="KW-0472">Membrane</keyword>
<evidence type="ECO:0000256" key="3">
    <source>
        <dbReference type="ARBA" id="ARBA00022448"/>
    </source>
</evidence>
<feature type="transmembrane region" description="Helical" evidence="10">
    <location>
        <begin position="219"/>
        <end position="237"/>
    </location>
</feature>
<dbReference type="InterPro" id="IPR004837">
    <property type="entry name" value="NaCa_Exmemb"/>
</dbReference>
<comment type="subcellular location">
    <subcellularLocation>
        <location evidence="1">Endomembrane system</location>
        <topology evidence="1">Multi-pass membrane protein</topology>
    </subcellularLocation>
    <subcellularLocation>
        <location evidence="10">Vacuole membrane</location>
    </subcellularLocation>
</comment>
<dbReference type="Gene3D" id="1.20.1420.30">
    <property type="entry name" value="NCX, central ion-binding region"/>
    <property type="match status" value="1"/>
</dbReference>
<accession>A0A8H3MJY0</accession>
<feature type="region of interest" description="Disordered" evidence="11">
    <location>
        <begin position="1"/>
        <end position="36"/>
    </location>
</feature>
<dbReference type="Pfam" id="PF01699">
    <property type="entry name" value="Na_Ca_ex"/>
    <property type="match status" value="2"/>
</dbReference>
<feature type="transmembrane region" description="Helical" evidence="10">
    <location>
        <begin position="77"/>
        <end position="97"/>
    </location>
</feature>
<feature type="domain" description="Sodium/calcium exchanger membrane region" evidence="12">
    <location>
        <begin position="263"/>
        <end position="405"/>
    </location>
</feature>
<keyword evidence="7 10" id="KW-1133">Transmembrane helix</keyword>
<protein>
    <recommendedName>
        <fullName evidence="10">Vacuolar calcium ion transporter</fullName>
    </recommendedName>
</protein>
<keyword evidence="8 10" id="KW-0406">Ion transport</keyword>
<keyword evidence="6 10" id="KW-0106">Calcium</keyword>
<feature type="transmembrane region" description="Helical" evidence="10">
    <location>
        <begin position="109"/>
        <end position="133"/>
    </location>
</feature>
<dbReference type="EMBL" id="BLAL01000338">
    <property type="protein sequence ID" value="GET04084.1"/>
    <property type="molecule type" value="Genomic_DNA"/>
</dbReference>
<evidence type="ECO:0000256" key="2">
    <source>
        <dbReference type="ARBA" id="ARBA00008170"/>
    </source>
</evidence>
<feature type="transmembrane region" description="Helical" evidence="10">
    <location>
        <begin position="145"/>
        <end position="168"/>
    </location>
</feature>
<dbReference type="Proteomes" id="UP000615446">
    <property type="component" value="Unassembled WGS sequence"/>
</dbReference>
<feature type="domain" description="Sodium/calcium exchanger membrane region" evidence="12">
    <location>
        <begin position="80"/>
        <end position="236"/>
    </location>
</feature>
<feature type="transmembrane region" description="Helical" evidence="10">
    <location>
        <begin position="298"/>
        <end position="317"/>
    </location>
</feature>
<evidence type="ECO:0000259" key="12">
    <source>
        <dbReference type="Pfam" id="PF01699"/>
    </source>
</evidence>
<feature type="transmembrane region" description="Helical" evidence="10">
    <location>
        <begin position="338"/>
        <end position="354"/>
    </location>
</feature>
<feature type="transmembrane region" description="Helical" evidence="10">
    <location>
        <begin position="360"/>
        <end position="380"/>
    </location>
</feature>
<gene>
    <name evidence="13" type="ORF">RCL2_003038600</name>
</gene>
<evidence type="ECO:0000256" key="4">
    <source>
        <dbReference type="ARBA" id="ARBA00022568"/>
    </source>
</evidence>
<comment type="similarity">
    <text evidence="2 10">Belongs to the Ca(2+):cation antiporter (CaCA) (TC 2.A.19) family.</text>
</comment>
<evidence type="ECO:0000313" key="14">
    <source>
        <dbReference type="Proteomes" id="UP000615446"/>
    </source>
</evidence>
<evidence type="ECO:0000256" key="7">
    <source>
        <dbReference type="ARBA" id="ARBA00022989"/>
    </source>
</evidence>
<feature type="transmembrane region" description="Helical" evidence="10">
    <location>
        <begin position="387"/>
        <end position="406"/>
    </location>
</feature>
<dbReference type="InterPro" id="IPR044880">
    <property type="entry name" value="NCX_ion-bd_dom_sf"/>
</dbReference>
<dbReference type="NCBIfam" id="TIGR00378">
    <property type="entry name" value="cax"/>
    <property type="match status" value="1"/>
</dbReference>
<evidence type="ECO:0000256" key="9">
    <source>
        <dbReference type="ARBA" id="ARBA00023136"/>
    </source>
</evidence>
<keyword evidence="3 10" id="KW-0813">Transport</keyword>
<dbReference type="GO" id="GO:0012505">
    <property type="term" value="C:endomembrane system"/>
    <property type="evidence" value="ECO:0007669"/>
    <property type="project" value="UniProtKB-SubCell"/>
</dbReference>
<dbReference type="InterPro" id="IPR004798">
    <property type="entry name" value="CAX-like"/>
</dbReference>
<evidence type="ECO:0000256" key="5">
    <source>
        <dbReference type="ARBA" id="ARBA00022692"/>
    </source>
</evidence>
<dbReference type="PANTHER" id="PTHR31503:SF22">
    <property type="entry name" value="VACUOLAR CALCIUM ION TRANSPORTER"/>
    <property type="match status" value="1"/>
</dbReference>
<feature type="compositionally biased region" description="Polar residues" evidence="11">
    <location>
        <begin position="1"/>
        <end position="14"/>
    </location>
</feature>
<proteinExistence type="inferred from homology"/>
<organism evidence="13 14">
    <name type="scientific">Rhizophagus clarus</name>
    <dbReference type="NCBI Taxonomy" id="94130"/>
    <lineage>
        <taxon>Eukaryota</taxon>
        <taxon>Fungi</taxon>
        <taxon>Fungi incertae sedis</taxon>
        <taxon>Mucoromycota</taxon>
        <taxon>Glomeromycotina</taxon>
        <taxon>Glomeromycetes</taxon>
        <taxon>Glomerales</taxon>
        <taxon>Glomeraceae</taxon>
        <taxon>Rhizophagus</taxon>
    </lineage>
</organism>
<evidence type="ECO:0000313" key="13">
    <source>
        <dbReference type="EMBL" id="GET04084.1"/>
    </source>
</evidence>
<name>A0A8H3MJY0_9GLOM</name>
<comment type="function">
    <text evidence="10">Has a role in promoting intracellular calcium ion sequestration via the exchange of calcium ions for hydrogen ions across the vacuolar membrane. Involved also in manganese ion homeostasis via its uptake into the vacuole.</text>
</comment>
<feature type="transmembrane region" description="Helical" evidence="10">
    <location>
        <begin position="52"/>
        <end position="71"/>
    </location>
</feature>
<comment type="caution">
    <text evidence="13">The sequence shown here is derived from an EMBL/GenBank/DDBJ whole genome shotgun (WGS) entry which is preliminary data.</text>
</comment>
<feature type="transmembrane region" description="Helical" evidence="10">
    <location>
        <begin position="258"/>
        <end position="278"/>
    </location>
</feature>
<keyword evidence="10" id="KW-0926">Vacuole</keyword>
<dbReference type="OrthoDB" id="1699231at2759"/>
<keyword evidence="5 10" id="KW-0812">Transmembrane</keyword>
<dbReference type="AlphaFoldDB" id="A0A8H3MJY0"/>
<feature type="transmembrane region" description="Helical" evidence="10">
    <location>
        <begin position="180"/>
        <end position="199"/>
    </location>
</feature>
<keyword evidence="10" id="KW-0050">Antiport</keyword>
<dbReference type="GO" id="GO:0015369">
    <property type="term" value="F:calcium:proton antiporter activity"/>
    <property type="evidence" value="ECO:0007669"/>
    <property type="project" value="UniProtKB-UniRule"/>
</dbReference>
<sequence length="418" mass="45840">MLSQRKSQLSNSIPNEETDNNQTTQTLIPPPPRSPVLHSSPLSSTLLGSLKAILFASWTNILLIFIPFGFIATRLNWSNISIFILNFLAIIPLSNLFEFAVENIGLRVGALTGSFLNFTFGNAVELIVSVIVLKQGQIRVVQASILGSIVSNLLLVLGMCFVAGGIYNKTQSFNMTTAQTSSSLITLACISLIVPAALVSSTNSLNDIKYEKGLLNLSHGMAIILLIIYVLFIFFYLKTHSCLYLSWDEYEKDEHPQLTLIASLLLLAVVAVFVAFSAEYLAGSIDGIVKPIGLTETFIGLILIPNISKITEIVSIVRTSTVDADRTIREVGNSSMQVALFASPFLVILGWIIGQPMSLFFQLFETVVLFISAMMTSILLQNGESNYLKGAILLATYLIIALGFYFCPNSYYYNTKII</sequence>
<dbReference type="PANTHER" id="PTHR31503">
    <property type="entry name" value="VACUOLAR CALCIUM ION TRANSPORTER"/>
    <property type="match status" value="1"/>
</dbReference>
<dbReference type="InterPro" id="IPR004713">
    <property type="entry name" value="CaH_exchang"/>
</dbReference>
<evidence type="ECO:0000256" key="11">
    <source>
        <dbReference type="SAM" id="MobiDB-lite"/>
    </source>
</evidence>
<evidence type="ECO:0000256" key="6">
    <source>
        <dbReference type="ARBA" id="ARBA00022837"/>
    </source>
</evidence>
<evidence type="ECO:0000256" key="1">
    <source>
        <dbReference type="ARBA" id="ARBA00004127"/>
    </source>
</evidence>
<evidence type="ECO:0000256" key="10">
    <source>
        <dbReference type="RuleBase" id="RU365028"/>
    </source>
</evidence>
<dbReference type="GO" id="GO:0006874">
    <property type="term" value="P:intracellular calcium ion homeostasis"/>
    <property type="evidence" value="ECO:0007669"/>
    <property type="project" value="TreeGrafter"/>
</dbReference>
<keyword evidence="4 10" id="KW-0109">Calcium transport</keyword>
<evidence type="ECO:0000256" key="8">
    <source>
        <dbReference type="ARBA" id="ARBA00023065"/>
    </source>
</evidence>
<reference evidence="13" key="1">
    <citation type="submission" date="2019-10" db="EMBL/GenBank/DDBJ databases">
        <title>Conservation and host-specific expression of non-tandemly repeated heterogenous ribosome RNA gene in arbuscular mycorrhizal fungi.</title>
        <authorList>
            <person name="Maeda T."/>
            <person name="Kobayashi Y."/>
            <person name="Nakagawa T."/>
            <person name="Ezawa T."/>
            <person name="Yamaguchi K."/>
            <person name="Bino T."/>
            <person name="Nishimoto Y."/>
            <person name="Shigenobu S."/>
            <person name="Kawaguchi M."/>
        </authorList>
    </citation>
    <scope>NUCLEOTIDE SEQUENCE</scope>
    <source>
        <strain evidence="13">HR1</strain>
    </source>
</reference>
<dbReference type="GO" id="GO:0000329">
    <property type="term" value="C:fungal-type vacuole membrane"/>
    <property type="evidence" value="ECO:0007669"/>
    <property type="project" value="TreeGrafter"/>
</dbReference>